<dbReference type="EMBL" id="KB445574">
    <property type="protein sequence ID" value="EMD92770.1"/>
    <property type="molecule type" value="Genomic_DNA"/>
</dbReference>
<reference evidence="2" key="2">
    <citation type="journal article" date="2013" name="PLoS Genet.">
        <title>Comparative genome structure, secondary metabolite, and effector coding capacity across Cochliobolus pathogens.</title>
        <authorList>
            <person name="Condon B.J."/>
            <person name="Leng Y."/>
            <person name="Wu D."/>
            <person name="Bushley K.E."/>
            <person name="Ohm R.A."/>
            <person name="Otillar R."/>
            <person name="Martin J."/>
            <person name="Schackwitz W."/>
            <person name="Grimwood J."/>
            <person name="MohdZainudin N."/>
            <person name="Xue C."/>
            <person name="Wang R."/>
            <person name="Manning V.A."/>
            <person name="Dhillon B."/>
            <person name="Tu Z.J."/>
            <person name="Steffenson B.J."/>
            <person name="Salamov A."/>
            <person name="Sun H."/>
            <person name="Lowry S."/>
            <person name="LaButti K."/>
            <person name="Han J."/>
            <person name="Copeland A."/>
            <person name="Lindquist E."/>
            <person name="Barry K."/>
            <person name="Schmutz J."/>
            <person name="Baker S.E."/>
            <person name="Ciuffetti L.M."/>
            <person name="Grigoriev I.V."/>
            <person name="Zhong S."/>
            <person name="Turgeon B.G."/>
        </authorList>
    </citation>
    <scope>NUCLEOTIDE SEQUENCE [LARGE SCALE GENOMIC DNA]</scope>
    <source>
        <strain evidence="2">C5 / ATCC 48332 / race O</strain>
    </source>
</reference>
<sequence>MVIYGIQDAATSGSLPTWLRIERHGRWRYFLRRGRDRQYFSTVDHKQCSRKS</sequence>
<evidence type="ECO:0000313" key="1">
    <source>
        <dbReference type="EMBL" id="EMD92770.1"/>
    </source>
</evidence>
<dbReference type="AlphaFoldDB" id="M2T5B6"/>
<gene>
    <name evidence="1" type="ORF">COCHEDRAFT_1020738</name>
</gene>
<feature type="non-terminal residue" evidence="1">
    <location>
        <position position="52"/>
    </location>
</feature>
<proteinExistence type="predicted"/>
<accession>M2T5B6</accession>
<reference evidence="1 2" key="1">
    <citation type="journal article" date="2012" name="PLoS Pathog.">
        <title>Diverse lifestyles and strategies of plant pathogenesis encoded in the genomes of eighteen Dothideomycetes fungi.</title>
        <authorList>
            <person name="Ohm R.A."/>
            <person name="Feau N."/>
            <person name="Henrissat B."/>
            <person name="Schoch C.L."/>
            <person name="Horwitz B.A."/>
            <person name="Barry K.W."/>
            <person name="Condon B.J."/>
            <person name="Copeland A.C."/>
            <person name="Dhillon B."/>
            <person name="Glaser F."/>
            <person name="Hesse C.N."/>
            <person name="Kosti I."/>
            <person name="LaButti K."/>
            <person name="Lindquist E.A."/>
            <person name="Lucas S."/>
            <person name="Salamov A.A."/>
            <person name="Bradshaw R.E."/>
            <person name="Ciuffetti L."/>
            <person name="Hamelin R.C."/>
            <person name="Kema G.H.J."/>
            <person name="Lawrence C."/>
            <person name="Scott J.A."/>
            <person name="Spatafora J.W."/>
            <person name="Turgeon B.G."/>
            <person name="de Wit P.J.G.M."/>
            <person name="Zhong S."/>
            <person name="Goodwin S.B."/>
            <person name="Grigoriev I.V."/>
        </authorList>
    </citation>
    <scope>NUCLEOTIDE SEQUENCE [LARGE SCALE GENOMIC DNA]</scope>
    <source>
        <strain evidence="2">C5 / ATCC 48332 / race O</strain>
    </source>
</reference>
<dbReference type="OrthoDB" id="10460204at2759"/>
<evidence type="ECO:0000313" key="2">
    <source>
        <dbReference type="Proteomes" id="UP000016936"/>
    </source>
</evidence>
<dbReference type="HOGENOM" id="CLU_3092888_0_0_1"/>
<dbReference type="Proteomes" id="UP000016936">
    <property type="component" value="Unassembled WGS sequence"/>
</dbReference>
<name>M2T5B6_COCH5</name>
<keyword evidence="2" id="KW-1185">Reference proteome</keyword>
<protein>
    <submittedName>
        <fullName evidence="1">Uncharacterized protein</fullName>
    </submittedName>
</protein>
<organism evidence="1 2">
    <name type="scientific">Cochliobolus heterostrophus (strain C5 / ATCC 48332 / race O)</name>
    <name type="common">Southern corn leaf blight fungus</name>
    <name type="synonym">Bipolaris maydis</name>
    <dbReference type="NCBI Taxonomy" id="701091"/>
    <lineage>
        <taxon>Eukaryota</taxon>
        <taxon>Fungi</taxon>
        <taxon>Dikarya</taxon>
        <taxon>Ascomycota</taxon>
        <taxon>Pezizomycotina</taxon>
        <taxon>Dothideomycetes</taxon>
        <taxon>Pleosporomycetidae</taxon>
        <taxon>Pleosporales</taxon>
        <taxon>Pleosporineae</taxon>
        <taxon>Pleosporaceae</taxon>
        <taxon>Bipolaris</taxon>
    </lineage>
</organism>